<evidence type="ECO:0000313" key="2">
    <source>
        <dbReference type="Proteomes" id="UP001151760"/>
    </source>
</evidence>
<keyword evidence="2" id="KW-1185">Reference proteome</keyword>
<organism evidence="1 2">
    <name type="scientific">Tanacetum coccineum</name>
    <dbReference type="NCBI Taxonomy" id="301880"/>
    <lineage>
        <taxon>Eukaryota</taxon>
        <taxon>Viridiplantae</taxon>
        <taxon>Streptophyta</taxon>
        <taxon>Embryophyta</taxon>
        <taxon>Tracheophyta</taxon>
        <taxon>Spermatophyta</taxon>
        <taxon>Magnoliopsida</taxon>
        <taxon>eudicotyledons</taxon>
        <taxon>Gunneridae</taxon>
        <taxon>Pentapetalae</taxon>
        <taxon>asterids</taxon>
        <taxon>campanulids</taxon>
        <taxon>Asterales</taxon>
        <taxon>Asteraceae</taxon>
        <taxon>Asteroideae</taxon>
        <taxon>Anthemideae</taxon>
        <taxon>Anthemidinae</taxon>
        <taxon>Tanacetum</taxon>
    </lineage>
</organism>
<accession>A0ABQ5E2W9</accession>
<evidence type="ECO:0000313" key="1">
    <source>
        <dbReference type="EMBL" id="GJT45439.1"/>
    </source>
</evidence>
<proteinExistence type="predicted"/>
<protein>
    <submittedName>
        <fullName evidence="1">Uncharacterized protein</fullName>
    </submittedName>
</protein>
<sequence>MLWSTSASGPPRVLLVVVGGIVGRIVVGKNRVGLVVVEKFGYIAFVVEVAHVEMQLMLGDGFMKMEKMKIDMAREIARMRMESEMKQNQLILESQKQIVDAFVKGLIETRKRPRGETVADS</sequence>
<reference evidence="1" key="1">
    <citation type="journal article" date="2022" name="Int. J. Mol. Sci.">
        <title>Draft Genome of Tanacetum Coccineum: Genomic Comparison of Closely Related Tanacetum-Family Plants.</title>
        <authorList>
            <person name="Yamashiro T."/>
            <person name="Shiraishi A."/>
            <person name="Nakayama K."/>
            <person name="Satake H."/>
        </authorList>
    </citation>
    <scope>NUCLEOTIDE SEQUENCE</scope>
</reference>
<gene>
    <name evidence="1" type="ORF">Tco_0954154</name>
</gene>
<name>A0ABQ5E2W9_9ASTR</name>
<reference evidence="1" key="2">
    <citation type="submission" date="2022-01" db="EMBL/GenBank/DDBJ databases">
        <authorList>
            <person name="Yamashiro T."/>
            <person name="Shiraishi A."/>
            <person name="Satake H."/>
            <person name="Nakayama K."/>
        </authorList>
    </citation>
    <scope>NUCLEOTIDE SEQUENCE</scope>
</reference>
<dbReference type="Proteomes" id="UP001151760">
    <property type="component" value="Unassembled WGS sequence"/>
</dbReference>
<dbReference type="EMBL" id="BQNB010015901">
    <property type="protein sequence ID" value="GJT45439.1"/>
    <property type="molecule type" value="Genomic_DNA"/>
</dbReference>
<comment type="caution">
    <text evidence="1">The sequence shown here is derived from an EMBL/GenBank/DDBJ whole genome shotgun (WGS) entry which is preliminary data.</text>
</comment>